<protein>
    <submittedName>
        <fullName evidence="1">Esterase</fullName>
    </submittedName>
</protein>
<dbReference type="InterPro" id="IPR029058">
    <property type="entry name" value="AB_hydrolase_fold"/>
</dbReference>
<dbReference type="AlphaFoldDB" id="A0A916TL72"/>
<reference evidence="1" key="1">
    <citation type="journal article" date="2014" name="Int. J. Syst. Evol. Microbiol.">
        <title>Complete genome sequence of Corynebacterium casei LMG S-19264T (=DSM 44701T), isolated from a smear-ripened cheese.</title>
        <authorList>
            <consortium name="US DOE Joint Genome Institute (JGI-PGF)"/>
            <person name="Walter F."/>
            <person name="Albersmeier A."/>
            <person name="Kalinowski J."/>
            <person name="Ruckert C."/>
        </authorList>
    </citation>
    <scope>NUCLEOTIDE SEQUENCE</scope>
    <source>
        <strain evidence="1">CGMCC 1.12426</strain>
    </source>
</reference>
<gene>
    <name evidence="1" type="ORF">GCM10011316_27940</name>
</gene>
<reference evidence="1" key="2">
    <citation type="submission" date="2020-09" db="EMBL/GenBank/DDBJ databases">
        <authorList>
            <person name="Sun Q."/>
            <person name="Zhou Y."/>
        </authorList>
    </citation>
    <scope>NUCLEOTIDE SEQUENCE</scope>
    <source>
        <strain evidence="1">CGMCC 1.12426</strain>
    </source>
</reference>
<dbReference type="Pfam" id="PF00756">
    <property type="entry name" value="Esterase"/>
    <property type="match status" value="1"/>
</dbReference>
<dbReference type="Gene3D" id="3.40.50.1820">
    <property type="entry name" value="alpha/beta hydrolase"/>
    <property type="match status" value="1"/>
</dbReference>
<dbReference type="GO" id="GO:0016747">
    <property type="term" value="F:acyltransferase activity, transferring groups other than amino-acyl groups"/>
    <property type="evidence" value="ECO:0007669"/>
    <property type="project" value="TreeGrafter"/>
</dbReference>
<name>A0A916TL72_9HYPH</name>
<evidence type="ECO:0000313" key="2">
    <source>
        <dbReference type="Proteomes" id="UP000605148"/>
    </source>
</evidence>
<dbReference type="PANTHER" id="PTHR48098:SF1">
    <property type="entry name" value="DIACYLGLYCEROL ACYLTRANSFERASE_MYCOLYLTRANSFERASE AG85A"/>
    <property type="match status" value="1"/>
</dbReference>
<dbReference type="SUPFAM" id="SSF53474">
    <property type="entry name" value="alpha/beta-Hydrolases"/>
    <property type="match status" value="1"/>
</dbReference>
<evidence type="ECO:0000313" key="1">
    <source>
        <dbReference type="EMBL" id="GGB54298.1"/>
    </source>
</evidence>
<dbReference type="InterPro" id="IPR050583">
    <property type="entry name" value="Mycobacterial_A85_antigen"/>
</dbReference>
<dbReference type="Proteomes" id="UP000605148">
    <property type="component" value="Unassembled WGS sequence"/>
</dbReference>
<organism evidence="1 2">
    <name type="scientific">Roseibium aquae</name>
    <dbReference type="NCBI Taxonomy" id="1323746"/>
    <lineage>
        <taxon>Bacteria</taxon>
        <taxon>Pseudomonadati</taxon>
        <taxon>Pseudomonadota</taxon>
        <taxon>Alphaproteobacteria</taxon>
        <taxon>Hyphomicrobiales</taxon>
        <taxon>Stappiaceae</taxon>
        <taxon>Roseibium</taxon>
    </lineage>
</organism>
<keyword evidence="2" id="KW-1185">Reference proteome</keyword>
<dbReference type="PANTHER" id="PTHR48098">
    <property type="entry name" value="ENTEROCHELIN ESTERASE-RELATED"/>
    <property type="match status" value="1"/>
</dbReference>
<proteinExistence type="predicted"/>
<accession>A0A916TL72</accession>
<dbReference type="EMBL" id="BMFA01000008">
    <property type="protein sequence ID" value="GGB54298.1"/>
    <property type="molecule type" value="Genomic_DNA"/>
</dbReference>
<comment type="caution">
    <text evidence="1">The sequence shown here is derived from an EMBL/GenBank/DDBJ whole genome shotgun (WGS) entry which is preliminary data.</text>
</comment>
<sequence>MFVHLETRMRARHDLPAGTLHRLQVTSPLLAQNRLGDPAIREVVVYIPHGQTGEGLPLLVDLVGYTSGGPAHTNWKNFGENVPERLDRLIHDGEMPPVAVAFPDCFTRLGGNQYIDSLAMGPWATWLTTDMLTAVEKAFGCGGPGKRGVFGKSSGGYGSIVHGMQHADVWSAAACHSGDMAFELCYLPEMPGVLRALAKKGSIEAFVTDFETGPKYPGSALHDLMTLAMAATYDPDPDPSVFCGIRLPVDWETCELDPDRWAAWLSWDPVVMADQPEHIEALKSLKALWIDCGNADQYNLVYGARRLTRKLTSAGVNHVYEEFNDTHSSIDYRMDRSLPFLAKALVSAAR</sequence>
<dbReference type="InterPro" id="IPR000801">
    <property type="entry name" value="Esterase-like"/>
</dbReference>